<feature type="domain" description="CHK kinase-like" evidence="1">
    <location>
        <begin position="126"/>
        <end position="310"/>
    </location>
</feature>
<dbReference type="InterPro" id="IPR052961">
    <property type="entry name" value="Oxido-Kinase-like_Enzymes"/>
</dbReference>
<organism evidence="2 3">
    <name type="scientific">Diaporthe helianthi</name>
    <dbReference type="NCBI Taxonomy" id="158607"/>
    <lineage>
        <taxon>Eukaryota</taxon>
        <taxon>Fungi</taxon>
        <taxon>Dikarya</taxon>
        <taxon>Ascomycota</taxon>
        <taxon>Pezizomycotina</taxon>
        <taxon>Sordariomycetes</taxon>
        <taxon>Sordariomycetidae</taxon>
        <taxon>Diaporthales</taxon>
        <taxon>Diaporthaceae</taxon>
        <taxon>Diaporthe</taxon>
    </lineage>
</organism>
<evidence type="ECO:0000313" key="2">
    <source>
        <dbReference type="EMBL" id="POS74169.1"/>
    </source>
</evidence>
<comment type="caution">
    <text evidence="2">The sequence shown here is derived from an EMBL/GenBank/DDBJ whole genome shotgun (WGS) entry which is preliminary data.</text>
</comment>
<dbReference type="EMBL" id="MAVT02000672">
    <property type="protein sequence ID" value="POS74169.1"/>
    <property type="molecule type" value="Genomic_DNA"/>
</dbReference>
<dbReference type="InterPro" id="IPR015897">
    <property type="entry name" value="CHK_kinase-like"/>
</dbReference>
<dbReference type="AlphaFoldDB" id="A0A2P5HV85"/>
<dbReference type="SUPFAM" id="SSF56112">
    <property type="entry name" value="Protein kinase-like (PK-like)"/>
    <property type="match status" value="1"/>
</dbReference>
<protein>
    <recommendedName>
        <fullName evidence="1">CHK kinase-like domain-containing protein</fullName>
    </recommendedName>
</protein>
<dbReference type="InParanoid" id="A0A2P5HV85"/>
<name>A0A2P5HV85_DIAHE</name>
<evidence type="ECO:0000313" key="3">
    <source>
        <dbReference type="Proteomes" id="UP000094444"/>
    </source>
</evidence>
<gene>
    <name evidence="2" type="ORF">DHEL01_v207436</name>
</gene>
<evidence type="ECO:0000259" key="1">
    <source>
        <dbReference type="SMART" id="SM00587"/>
    </source>
</evidence>
<dbReference type="Gene3D" id="3.90.1200.10">
    <property type="match status" value="1"/>
</dbReference>
<accession>A0A2P5HV85</accession>
<dbReference type="SMART" id="SM00587">
    <property type="entry name" value="CHK"/>
    <property type="match status" value="1"/>
</dbReference>
<dbReference type="PANTHER" id="PTHR23020:SF41">
    <property type="entry name" value="AMINOGLYCOSIDE PHOSPHOTRANSFERASE DOMAIN-CONTAINING PROTEIN"/>
    <property type="match status" value="1"/>
</dbReference>
<sequence length="367" mass="40988">MASLVLPKGESLPTTVEGVTSAWSSKILNAPVEKLTIISVRRGSSSTLVVDLEYDPAENKTNLPLRIFFKGGFNPELVAIAPSLLDTYRREAEFYHYLSPILMASGMNLPKTWYSGVDSSSGQGIVVLEDLTTRGCSFGTPNEPWPVDRVLQGVEQLAILHAKTWKCAQDPEYKWLKTNNGGLRGIILELTKPGPFNAVVPKNLEILGPDFDKTILLDSSRIVTAFKKLWESDSSGELDCFIHGDPHIDNTYMTASGEPGFLDWQAASTGNCFHDVSYFVASALTVEDRRASEEQIVRHYLETLRNLGVGQIDWDMGWHEYKKHLFHGYVLALTQPSMQSQENIWDLVGRYIPAIMDHSVIELLEKL</sequence>
<dbReference type="PANTHER" id="PTHR23020">
    <property type="entry name" value="UNCHARACTERIZED NUCLEAR HORMONE RECEPTOR-RELATED"/>
    <property type="match status" value="1"/>
</dbReference>
<dbReference type="InterPro" id="IPR011009">
    <property type="entry name" value="Kinase-like_dom_sf"/>
</dbReference>
<dbReference type="Proteomes" id="UP000094444">
    <property type="component" value="Unassembled WGS sequence"/>
</dbReference>
<dbReference type="InterPro" id="IPR004119">
    <property type="entry name" value="EcKL"/>
</dbReference>
<dbReference type="OrthoDB" id="191037at2759"/>
<reference evidence="2" key="1">
    <citation type="submission" date="2017-09" db="EMBL/GenBank/DDBJ databases">
        <title>Polyketide synthases of a Diaporthe helianthi virulent isolate.</title>
        <authorList>
            <person name="Baroncelli R."/>
        </authorList>
    </citation>
    <scope>NUCLEOTIDE SEQUENCE [LARGE SCALE GENOMIC DNA]</scope>
    <source>
        <strain evidence="2">7/96</strain>
    </source>
</reference>
<keyword evidence="3" id="KW-1185">Reference proteome</keyword>
<proteinExistence type="predicted"/>
<dbReference type="Pfam" id="PF02958">
    <property type="entry name" value="EcKL"/>
    <property type="match status" value="1"/>
</dbReference>